<protein>
    <submittedName>
        <fullName evidence="1">Uncharacterized protein</fullName>
    </submittedName>
</protein>
<dbReference type="Proteomes" id="UP001162164">
    <property type="component" value="Unassembled WGS sequence"/>
</dbReference>
<organism evidence="1 2">
    <name type="scientific">Molorchus minor</name>
    <dbReference type="NCBI Taxonomy" id="1323400"/>
    <lineage>
        <taxon>Eukaryota</taxon>
        <taxon>Metazoa</taxon>
        <taxon>Ecdysozoa</taxon>
        <taxon>Arthropoda</taxon>
        <taxon>Hexapoda</taxon>
        <taxon>Insecta</taxon>
        <taxon>Pterygota</taxon>
        <taxon>Neoptera</taxon>
        <taxon>Endopterygota</taxon>
        <taxon>Coleoptera</taxon>
        <taxon>Polyphaga</taxon>
        <taxon>Cucujiformia</taxon>
        <taxon>Chrysomeloidea</taxon>
        <taxon>Cerambycidae</taxon>
        <taxon>Lamiinae</taxon>
        <taxon>Monochamini</taxon>
        <taxon>Molorchus</taxon>
    </lineage>
</organism>
<sequence>MGRLVVTRPAVSMCSRIVIDLKIPTSQLWLALLNLKYNIAMRGERLELLVNKAESLNNGVSLLQDTLFKI</sequence>
<keyword evidence="2" id="KW-1185">Reference proteome</keyword>
<gene>
    <name evidence="1" type="ORF">NQ317_013828</name>
</gene>
<reference evidence="1" key="1">
    <citation type="journal article" date="2023" name="Insect Mol. Biol.">
        <title>Genome sequencing provides insights into the evolution of gene families encoding plant cell wall-degrading enzymes in longhorned beetles.</title>
        <authorList>
            <person name="Shin N.R."/>
            <person name="Okamura Y."/>
            <person name="Kirsch R."/>
            <person name="Pauchet Y."/>
        </authorList>
    </citation>
    <scope>NUCLEOTIDE SEQUENCE</scope>
    <source>
        <strain evidence="1">MMC_N1</strain>
    </source>
</reference>
<comment type="caution">
    <text evidence="1">The sequence shown here is derived from an EMBL/GenBank/DDBJ whole genome shotgun (WGS) entry which is preliminary data.</text>
</comment>
<proteinExistence type="predicted"/>
<evidence type="ECO:0000313" key="1">
    <source>
        <dbReference type="EMBL" id="KAJ8981162.1"/>
    </source>
</evidence>
<accession>A0ABQ9JTG1</accession>
<dbReference type="EMBL" id="JAPWTJ010000200">
    <property type="protein sequence ID" value="KAJ8981162.1"/>
    <property type="molecule type" value="Genomic_DNA"/>
</dbReference>
<name>A0ABQ9JTG1_9CUCU</name>
<evidence type="ECO:0000313" key="2">
    <source>
        <dbReference type="Proteomes" id="UP001162164"/>
    </source>
</evidence>